<dbReference type="PANTHER" id="PTHR30471:SF3">
    <property type="entry name" value="UPF0758 PROTEIN YEES-RELATED"/>
    <property type="match status" value="1"/>
</dbReference>
<evidence type="ECO:0000256" key="2">
    <source>
        <dbReference type="ARBA" id="ARBA00022723"/>
    </source>
</evidence>
<sequence length="148" mass="16165">MKLKANEITVSYKEQQSTDLIKVTGSKSAAAILYEHWDPQTIGLNESFKIMLLNNANRVKGIYTLSTGSITATVVDVRILFALVLKTLSVGIILAHNHPSSKLKPSVCDIELTSKIVNAAQLFDVSVLDHIILTPGGDYFSFSDQAMI</sequence>
<keyword evidence="1" id="KW-0645">Protease</keyword>
<dbReference type="RefSeq" id="WP_242936727.1">
    <property type="nucleotide sequence ID" value="NZ_CP094326.1"/>
</dbReference>
<evidence type="ECO:0000256" key="5">
    <source>
        <dbReference type="ARBA" id="ARBA00023049"/>
    </source>
</evidence>
<evidence type="ECO:0000256" key="1">
    <source>
        <dbReference type="ARBA" id="ARBA00022670"/>
    </source>
</evidence>
<accession>A0ABY3YL34</accession>
<feature type="domain" description="MPN" evidence="6">
    <location>
        <begin position="22"/>
        <end position="148"/>
    </location>
</feature>
<dbReference type="InterPro" id="IPR001405">
    <property type="entry name" value="UPF0758"/>
</dbReference>
<name>A0ABY3YL34_9FLAO</name>
<keyword evidence="8" id="KW-1185">Reference proteome</keyword>
<protein>
    <submittedName>
        <fullName evidence="7">JAB domain-containing protein</fullName>
    </submittedName>
</protein>
<dbReference type="CDD" id="cd08071">
    <property type="entry name" value="MPN_DUF2466"/>
    <property type="match status" value="1"/>
</dbReference>
<keyword evidence="5" id="KW-0482">Metalloprotease</keyword>
<evidence type="ECO:0000313" key="8">
    <source>
        <dbReference type="Proteomes" id="UP000829476"/>
    </source>
</evidence>
<evidence type="ECO:0000259" key="6">
    <source>
        <dbReference type="PROSITE" id="PS50249"/>
    </source>
</evidence>
<keyword evidence="3" id="KW-0378">Hydrolase</keyword>
<dbReference type="InterPro" id="IPR037518">
    <property type="entry name" value="MPN"/>
</dbReference>
<dbReference type="Gene3D" id="3.40.140.10">
    <property type="entry name" value="Cytidine Deaminase, domain 2"/>
    <property type="match status" value="1"/>
</dbReference>
<organism evidence="7 8">
    <name type="scientific">Zhouia spongiae</name>
    <dbReference type="NCBI Taxonomy" id="2202721"/>
    <lineage>
        <taxon>Bacteria</taxon>
        <taxon>Pseudomonadati</taxon>
        <taxon>Bacteroidota</taxon>
        <taxon>Flavobacteriia</taxon>
        <taxon>Flavobacteriales</taxon>
        <taxon>Flavobacteriaceae</taxon>
        <taxon>Zhouia</taxon>
    </lineage>
</organism>
<dbReference type="Pfam" id="PF04002">
    <property type="entry name" value="RadC"/>
    <property type="match status" value="1"/>
</dbReference>
<dbReference type="EMBL" id="CP094326">
    <property type="protein sequence ID" value="UNY98320.1"/>
    <property type="molecule type" value="Genomic_DNA"/>
</dbReference>
<dbReference type="Proteomes" id="UP000829476">
    <property type="component" value="Chromosome"/>
</dbReference>
<dbReference type="InterPro" id="IPR025657">
    <property type="entry name" value="RadC_JAB"/>
</dbReference>
<keyword evidence="2" id="KW-0479">Metal-binding</keyword>
<gene>
    <name evidence="7" type="ORF">MQE36_14690</name>
</gene>
<dbReference type="PANTHER" id="PTHR30471">
    <property type="entry name" value="DNA REPAIR PROTEIN RADC"/>
    <property type="match status" value="1"/>
</dbReference>
<evidence type="ECO:0000256" key="4">
    <source>
        <dbReference type="ARBA" id="ARBA00022833"/>
    </source>
</evidence>
<dbReference type="PROSITE" id="PS50249">
    <property type="entry name" value="MPN"/>
    <property type="match status" value="1"/>
</dbReference>
<reference evidence="7 8" key="1">
    <citation type="journal article" date="2018" name="Int. J. Syst. Evol. Microbiol.">
        <title>Zhouia spongiae sp. nov., isolated from a marine sponge.</title>
        <authorList>
            <person name="Zhuang L."/>
            <person name="Lin B."/>
            <person name="Qin F."/>
            <person name="Luo L."/>
        </authorList>
    </citation>
    <scope>NUCLEOTIDE SEQUENCE [LARGE SCALE GENOMIC DNA]</scope>
    <source>
        <strain evidence="7 8">HN-Y44</strain>
    </source>
</reference>
<proteinExistence type="predicted"/>
<keyword evidence="4" id="KW-0862">Zinc</keyword>
<evidence type="ECO:0000313" key="7">
    <source>
        <dbReference type="EMBL" id="UNY98320.1"/>
    </source>
</evidence>
<evidence type="ECO:0000256" key="3">
    <source>
        <dbReference type="ARBA" id="ARBA00022801"/>
    </source>
</evidence>